<sequence length="316" mass="34802">MLPTKDVSLAAHKLQPSAVADGDAKARRLAYLTVFVPAFGFVAAIAYAVAYGVGWLEMALLGGMYFLTSFGVEGGLHRFFSHRAFKAGPLVTMLIGILGCMAAQGPILFWAATHRMHHVFTDRDGDPHSPVPQEPGFVNHVKALWHGHVGWLFSVRRANWSSYVPDLLADRRVLWVNQRYMRWVLLGLVIPAAIGAAVGGLDGALRGFLWGGLARIFLLDQATWAVNSLAHTIGSRPHVTRDKSGNVAFLALFTAGGSWHNNHHANPSLAHNDLHFWQIDIAAWVIRFLAMVGLAWDVRRRRDAPEEISEASVNHD</sequence>
<keyword evidence="8" id="KW-0443">Lipid metabolism</keyword>
<dbReference type="PRINTS" id="PR00075">
    <property type="entry name" value="FACDDSATRASE"/>
</dbReference>
<organism evidence="12 13">
    <name type="scientific">Paraherbaspirillum soli</name>
    <dbReference type="NCBI Taxonomy" id="631222"/>
    <lineage>
        <taxon>Bacteria</taxon>
        <taxon>Pseudomonadati</taxon>
        <taxon>Pseudomonadota</taxon>
        <taxon>Betaproteobacteria</taxon>
        <taxon>Burkholderiales</taxon>
        <taxon>Oxalobacteraceae</taxon>
        <taxon>Paraherbaspirillum</taxon>
    </lineage>
</organism>
<accession>A0ABW0MGT5</accession>
<evidence type="ECO:0000256" key="7">
    <source>
        <dbReference type="ARBA" id="ARBA00023004"/>
    </source>
</evidence>
<keyword evidence="9 10" id="KW-0472">Membrane</keyword>
<evidence type="ECO:0000256" key="6">
    <source>
        <dbReference type="ARBA" id="ARBA00023002"/>
    </source>
</evidence>
<feature type="transmembrane region" description="Helical" evidence="10">
    <location>
        <begin position="276"/>
        <end position="296"/>
    </location>
</feature>
<keyword evidence="3 10" id="KW-0812">Transmembrane</keyword>
<keyword evidence="6" id="KW-0560">Oxidoreductase</keyword>
<dbReference type="InterPro" id="IPR005804">
    <property type="entry name" value="FA_desaturase_dom"/>
</dbReference>
<evidence type="ECO:0000256" key="9">
    <source>
        <dbReference type="ARBA" id="ARBA00023136"/>
    </source>
</evidence>
<keyword evidence="5 10" id="KW-1133">Transmembrane helix</keyword>
<evidence type="ECO:0000256" key="4">
    <source>
        <dbReference type="ARBA" id="ARBA00022832"/>
    </source>
</evidence>
<reference evidence="13" key="1">
    <citation type="journal article" date="2019" name="Int. J. Syst. Evol. Microbiol.">
        <title>The Global Catalogue of Microorganisms (GCM) 10K type strain sequencing project: providing services to taxonomists for standard genome sequencing and annotation.</title>
        <authorList>
            <consortium name="The Broad Institute Genomics Platform"/>
            <consortium name="The Broad Institute Genome Sequencing Center for Infectious Disease"/>
            <person name="Wu L."/>
            <person name="Ma J."/>
        </authorList>
    </citation>
    <scope>NUCLEOTIDE SEQUENCE [LARGE SCALE GENOMIC DNA]</scope>
    <source>
        <strain evidence="13">JCM 17066</strain>
    </source>
</reference>
<dbReference type="InterPro" id="IPR015876">
    <property type="entry name" value="Acyl-CoA_DS"/>
</dbReference>
<gene>
    <name evidence="12" type="ORF">ACFPM8_19080</name>
</gene>
<dbReference type="EMBL" id="JBHSMT010000029">
    <property type="protein sequence ID" value="MFC5476071.1"/>
    <property type="molecule type" value="Genomic_DNA"/>
</dbReference>
<feature type="transmembrane region" description="Helical" evidence="10">
    <location>
        <begin position="29"/>
        <end position="49"/>
    </location>
</feature>
<evidence type="ECO:0000256" key="5">
    <source>
        <dbReference type="ARBA" id="ARBA00022989"/>
    </source>
</evidence>
<proteinExistence type="inferred from homology"/>
<keyword evidence="4" id="KW-0276">Fatty acid metabolism</keyword>
<comment type="caution">
    <text evidence="12">The sequence shown here is derived from an EMBL/GenBank/DDBJ whole genome shotgun (WGS) entry which is preliminary data.</text>
</comment>
<name>A0ABW0MGT5_9BURK</name>
<comment type="subcellular location">
    <subcellularLocation>
        <location evidence="1">Membrane</location>
        <topology evidence="1">Multi-pass membrane protein</topology>
    </subcellularLocation>
</comment>
<evidence type="ECO:0000256" key="8">
    <source>
        <dbReference type="ARBA" id="ARBA00023098"/>
    </source>
</evidence>
<evidence type="ECO:0000256" key="3">
    <source>
        <dbReference type="ARBA" id="ARBA00022692"/>
    </source>
</evidence>
<feature type="transmembrane region" description="Helical" evidence="10">
    <location>
        <begin position="88"/>
        <end position="112"/>
    </location>
</feature>
<dbReference type="Proteomes" id="UP001596045">
    <property type="component" value="Unassembled WGS sequence"/>
</dbReference>
<evidence type="ECO:0000313" key="12">
    <source>
        <dbReference type="EMBL" id="MFC5476071.1"/>
    </source>
</evidence>
<comment type="similarity">
    <text evidence="2">Belongs to the fatty acid desaturase type 2 family.</text>
</comment>
<dbReference type="CDD" id="cd03505">
    <property type="entry name" value="Delta9-FADS-like"/>
    <property type="match status" value="1"/>
</dbReference>
<dbReference type="PANTHER" id="PTHR11351">
    <property type="entry name" value="ACYL-COA DESATURASE"/>
    <property type="match status" value="1"/>
</dbReference>
<evidence type="ECO:0000256" key="1">
    <source>
        <dbReference type="ARBA" id="ARBA00004141"/>
    </source>
</evidence>
<dbReference type="RefSeq" id="WP_378999905.1">
    <property type="nucleotide sequence ID" value="NZ_JBHSMT010000029.1"/>
</dbReference>
<evidence type="ECO:0000256" key="10">
    <source>
        <dbReference type="SAM" id="Phobius"/>
    </source>
</evidence>
<evidence type="ECO:0000256" key="2">
    <source>
        <dbReference type="ARBA" id="ARBA00008749"/>
    </source>
</evidence>
<feature type="transmembrane region" description="Helical" evidence="10">
    <location>
        <begin position="180"/>
        <end position="201"/>
    </location>
</feature>
<evidence type="ECO:0000259" key="11">
    <source>
        <dbReference type="Pfam" id="PF00487"/>
    </source>
</evidence>
<dbReference type="PANTHER" id="PTHR11351:SF3">
    <property type="entry name" value="BLL4393 PROTEIN"/>
    <property type="match status" value="1"/>
</dbReference>
<keyword evidence="13" id="KW-1185">Reference proteome</keyword>
<feature type="transmembrane region" description="Helical" evidence="10">
    <location>
        <begin position="55"/>
        <end position="76"/>
    </location>
</feature>
<dbReference type="Pfam" id="PF00487">
    <property type="entry name" value="FA_desaturase"/>
    <property type="match status" value="1"/>
</dbReference>
<evidence type="ECO:0000313" key="13">
    <source>
        <dbReference type="Proteomes" id="UP001596045"/>
    </source>
</evidence>
<keyword evidence="7" id="KW-0408">Iron</keyword>
<feature type="domain" description="Fatty acid desaturase" evidence="11">
    <location>
        <begin position="60"/>
        <end position="277"/>
    </location>
</feature>
<protein>
    <submittedName>
        <fullName evidence="12">Acyl-CoA desaturase</fullName>
    </submittedName>
</protein>